<keyword evidence="3" id="KW-1185">Reference proteome</keyword>
<feature type="region of interest" description="Disordered" evidence="1">
    <location>
        <begin position="126"/>
        <end position="164"/>
    </location>
</feature>
<evidence type="ECO:0000256" key="1">
    <source>
        <dbReference type="SAM" id="MobiDB-lite"/>
    </source>
</evidence>
<organism evidence="2 3">
    <name type="scientific">Asparagus officinalis</name>
    <name type="common">Garden asparagus</name>
    <dbReference type="NCBI Taxonomy" id="4686"/>
    <lineage>
        <taxon>Eukaryota</taxon>
        <taxon>Viridiplantae</taxon>
        <taxon>Streptophyta</taxon>
        <taxon>Embryophyta</taxon>
        <taxon>Tracheophyta</taxon>
        <taxon>Spermatophyta</taxon>
        <taxon>Magnoliopsida</taxon>
        <taxon>Liliopsida</taxon>
        <taxon>Asparagales</taxon>
        <taxon>Asparagaceae</taxon>
        <taxon>Asparagoideae</taxon>
        <taxon>Asparagus</taxon>
    </lineage>
</organism>
<sequence length="164" mass="18274">MTVPRGRTLNSALLKEEFILLNLLLKFDLYPSSSYSVITIRDLTLLYQITTCQCFDVADIIFRMLAGTTTNTREYLCQQYMRKVQLVYPFLITRICESLGVPVYAIDSLMVGRAPLTSDTMKKSIATRGKVPDTSTSSHAPAPAQPTLPTPSLPHSDAPTEWTP</sequence>
<proteinExistence type="predicted"/>
<gene>
    <name evidence="2" type="ORF">A4U43_C04F20710</name>
</gene>
<dbReference type="Gramene" id="ONK72562">
    <property type="protein sequence ID" value="ONK72562"/>
    <property type="gene ID" value="A4U43_C04F20710"/>
</dbReference>
<dbReference type="Proteomes" id="UP000243459">
    <property type="component" value="Chromosome 4"/>
</dbReference>
<accession>A0A5P1F327</accession>
<feature type="compositionally biased region" description="Pro residues" evidence="1">
    <location>
        <begin position="143"/>
        <end position="152"/>
    </location>
</feature>
<dbReference type="EMBL" id="CM007384">
    <property type="protein sequence ID" value="ONK72562.1"/>
    <property type="molecule type" value="Genomic_DNA"/>
</dbReference>
<reference evidence="3" key="1">
    <citation type="journal article" date="2017" name="Nat. Commun.">
        <title>The asparagus genome sheds light on the origin and evolution of a young Y chromosome.</title>
        <authorList>
            <person name="Harkess A."/>
            <person name="Zhou J."/>
            <person name="Xu C."/>
            <person name="Bowers J.E."/>
            <person name="Van der Hulst R."/>
            <person name="Ayyampalayam S."/>
            <person name="Mercati F."/>
            <person name="Riccardi P."/>
            <person name="McKain M.R."/>
            <person name="Kakrana A."/>
            <person name="Tang H."/>
            <person name="Ray J."/>
            <person name="Groenendijk J."/>
            <person name="Arikit S."/>
            <person name="Mathioni S.M."/>
            <person name="Nakano M."/>
            <person name="Shan H."/>
            <person name="Telgmann-Rauber A."/>
            <person name="Kanno A."/>
            <person name="Yue Z."/>
            <person name="Chen H."/>
            <person name="Li W."/>
            <person name="Chen Y."/>
            <person name="Xu X."/>
            <person name="Zhang Y."/>
            <person name="Luo S."/>
            <person name="Chen H."/>
            <person name="Gao J."/>
            <person name="Mao Z."/>
            <person name="Pires J.C."/>
            <person name="Luo M."/>
            <person name="Kudrna D."/>
            <person name="Wing R.A."/>
            <person name="Meyers B.C."/>
            <person name="Yi K."/>
            <person name="Kong H."/>
            <person name="Lavrijsen P."/>
            <person name="Sunseri F."/>
            <person name="Falavigna A."/>
            <person name="Ye Y."/>
            <person name="Leebens-Mack J.H."/>
            <person name="Chen G."/>
        </authorList>
    </citation>
    <scope>NUCLEOTIDE SEQUENCE [LARGE SCALE GENOMIC DNA]</scope>
    <source>
        <strain evidence="3">cv. DH0086</strain>
    </source>
</reference>
<dbReference type="AlphaFoldDB" id="A0A5P1F327"/>
<protein>
    <submittedName>
        <fullName evidence="2">Uncharacterized protein</fullName>
    </submittedName>
</protein>
<evidence type="ECO:0000313" key="3">
    <source>
        <dbReference type="Proteomes" id="UP000243459"/>
    </source>
</evidence>
<name>A0A5P1F327_ASPOF</name>
<evidence type="ECO:0000313" key="2">
    <source>
        <dbReference type="EMBL" id="ONK72562.1"/>
    </source>
</evidence>